<evidence type="ECO:0008006" key="3">
    <source>
        <dbReference type="Google" id="ProtNLM"/>
    </source>
</evidence>
<keyword evidence="2" id="KW-1185">Reference proteome</keyword>
<dbReference type="RefSeq" id="WP_282516834.1">
    <property type="nucleotide sequence ID" value="NZ_JASCIR010000046.1"/>
</dbReference>
<protein>
    <recommendedName>
        <fullName evidence="3">ABM domain-containing protein</fullName>
    </recommendedName>
</protein>
<proteinExistence type="predicted"/>
<dbReference type="Gene3D" id="3.30.70.100">
    <property type="match status" value="2"/>
</dbReference>
<name>A0ABT6S2W1_9ACTN</name>
<comment type="caution">
    <text evidence="1">The sequence shown here is derived from an EMBL/GenBank/DDBJ whole genome shotgun (WGS) entry which is preliminary data.</text>
</comment>
<dbReference type="Proteomes" id="UP001224661">
    <property type="component" value="Unassembled WGS sequence"/>
</dbReference>
<gene>
    <name evidence="1" type="ORF">QIS99_29790</name>
</gene>
<sequence>MPITSDVRPDLGRPDVTAALVEEAVLGDPRHLETAAAAVLAHWQAAEWPAGLLSLSLFTGTDGTSLLAYAQWAAGPGSQDVLIKAYAALRPDWRSLGLTPGEPQAVELYRRVQPTELPDPVPPVGCYPAAFFAMNDGDTARAWVDGLLGTEEKTVGEDRAYPGAIAANFHVSADDSGIFLLSEWASEAEALVHIKAEIEPLLAYMGQAEAGAGRRYAFHASLAATAG</sequence>
<reference evidence="1 2" key="1">
    <citation type="submission" date="2023-05" db="EMBL/GenBank/DDBJ databases">
        <title>Draft genome sequence of Streptomyces sp. B-S-A8 isolated from a cave soil in Thailand.</title>
        <authorList>
            <person name="Chamroensaksri N."/>
            <person name="Muangham S."/>
        </authorList>
    </citation>
    <scope>NUCLEOTIDE SEQUENCE [LARGE SCALE GENOMIC DNA]</scope>
    <source>
        <strain evidence="1 2">B-S-A8</strain>
    </source>
</reference>
<evidence type="ECO:0000313" key="2">
    <source>
        <dbReference type="Proteomes" id="UP001224661"/>
    </source>
</evidence>
<organism evidence="1 2">
    <name type="scientific">Streptomyces solicavernae</name>
    <dbReference type="NCBI Taxonomy" id="3043614"/>
    <lineage>
        <taxon>Bacteria</taxon>
        <taxon>Bacillati</taxon>
        <taxon>Actinomycetota</taxon>
        <taxon>Actinomycetes</taxon>
        <taxon>Kitasatosporales</taxon>
        <taxon>Streptomycetaceae</taxon>
        <taxon>Streptomyces</taxon>
    </lineage>
</organism>
<evidence type="ECO:0000313" key="1">
    <source>
        <dbReference type="EMBL" id="MDI3390353.1"/>
    </source>
</evidence>
<accession>A0ABT6S2W1</accession>
<dbReference type="EMBL" id="JASCIR010000046">
    <property type="protein sequence ID" value="MDI3390353.1"/>
    <property type="molecule type" value="Genomic_DNA"/>
</dbReference>